<feature type="domain" description="Aminotransferase class V" evidence="11">
    <location>
        <begin position="3"/>
        <end position="366"/>
    </location>
</feature>
<evidence type="ECO:0000259" key="11">
    <source>
        <dbReference type="Pfam" id="PF00266"/>
    </source>
</evidence>
<evidence type="ECO:0000256" key="8">
    <source>
        <dbReference type="ARBA" id="ARBA00023014"/>
    </source>
</evidence>
<evidence type="ECO:0000256" key="1">
    <source>
        <dbReference type="ARBA" id="ARBA00001933"/>
    </source>
</evidence>
<dbReference type="PANTHER" id="PTHR11601">
    <property type="entry name" value="CYSTEINE DESULFURYLASE FAMILY MEMBER"/>
    <property type="match status" value="1"/>
</dbReference>
<dbReference type="Gene3D" id="3.40.640.10">
    <property type="entry name" value="Type I PLP-dependent aspartate aminotransferase-like (Major domain)"/>
    <property type="match status" value="1"/>
</dbReference>
<evidence type="ECO:0000256" key="3">
    <source>
        <dbReference type="ARBA" id="ARBA00012239"/>
    </source>
</evidence>
<dbReference type="OrthoDB" id="9804366at2"/>
<dbReference type="Gene3D" id="1.10.260.50">
    <property type="match status" value="1"/>
</dbReference>
<dbReference type="EMBL" id="SMFL01000004">
    <property type="protein sequence ID" value="TDE15316.1"/>
    <property type="molecule type" value="Genomic_DNA"/>
</dbReference>
<dbReference type="Pfam" id="PF00266">
    <property type="entry name" value="Aminotran_5"/>
    <property type="match status" value="1"/>
</dbReference>
<comment type="similarity">
    <text evidence="2">Belongs to the class-V pyridoxal-phosphate-dependent aminotransferase family. NifS/IscS subfamily.</text>
</comment>
<keyword evidence="13" id="KW-1185">Reference proteome</keyword>
<evidence type="ECO:0000256" key="5">
    <source>
        <dbReference type="ARBA" id="ARBA00022723"/>
    </source>
</evidence>
<keyword evidence="4" id="KW-0808">Transferase</keyword>
<evidence type="ECO:0000313" key="12">
    <source>
        <dbReference type="EMBL" id="TDE15316.1"/>
    </source>
</evidence>
<dbReference type="InterPro" id="IPR016454">
    <property type="entry name" value="Cysteine_dSase"/>
</dbReference>
<evidence type="ECO:0000313" key="13">
    <source>
        <dbReference type="Proteomes" id="UP000294850"/>
    </source>
</evidence>
<dbReference type="GO" id="GO:0051536">
    <property type="term" value="F:iron-sulfur cluster binding"/>
    <property type="evidence" value="ECO:0007669"/>
    <property type="project" value="UniProtKB-KW"/>
</dbReference>
<organism evidence="12 13">
    <name type="scientific">Dyadobacter psychrotolerans</name>
    <dbReference type="NCBI Taxonomy" id="2541721"/>
    <lineage>
        <taxon>Bacteria</taxon>
        <taxon>Pseudomonadati</taxon>
        <taxon>Bacteroidota</taxon>
        <taxon>Cytophagia</taxon>
        <taxon>Cytophagales</taxon>
        <taxon>Spirosomataceae</taxon>
        <taxon>Dyadobacter</taxon>
    </lineage>
</organism>
<dbReference type="PROSITE" id="PS00595">
    <property type="entry name" value="AA_TRANSFER_CLASS_5"/>
    <property type="match status" value="1"/>
</dbReference>
<dbReference type="InterPro" id="IPR015421">
    <property type="entry name" value="PyrdxlP-dep_Trfase_major"/>
</dbReference>
<dbReference type="Proteomes" id="UP000294850">
    <property type="component" value="Unassembled WGS sequence"/>
</dbReference>
<accession>A0A4R5DM21</accession>
<dbReference type="AlphaFoldDB" id="A0A4R5DM21"/>
<comment type="cofactor">
    <cofactor evidence="1 10">
        <name>pyridoxal 5'-phosphate</name>
        <dbReference type="ChEBI" id="CHEBI:597326"/>
    </cofactor>
</comment>
<dbReference type="InterPro" id="IPR020578">
    <property type="entry name" value="Aminotrans_V_PyrdxlP_BS"/>
</dbReference>
<evidence type="ECO:0000256" key="9">
    <source>
        <dbReference type="ARBA" id="ARBA00050776"/>
    </source>
</evidence>
<sequence>MEIYCDNAATTAIDSEVIQAILPYLTTNYGNPSSGHWAGRKVKEAIASARQIVANLLGAEPEEIFFMSGATEANNLALSGAIQANDITHVITSKIEHKAVLQTLARYEKAGDIEISFVRLDDFGNVDLKHLENLLNANPQTLISLMHGNNEIGNITDIYAIADLAKRYNAIFHTDTTQTIGKLAFNLKEANIDFLVGSAHKFHGPKGVGFIYINKNNKIKPIITGGGQEKGQRGGTENVVGIVGLAKALELSYRSKAIVQNHVTGLKKHFISRLDDLTIGGITFNGESRSLTKSLSNIASVAFPCLSSGSLVNRLDALGIAVSGGSACSNLADGGSHVIAAIYKNPDKEIVRFSFSKFNTIEEIDHIVKAIIRIYQSDRIEEQSESLSKTLNLAS</sequence>
<evidence type="ECO:0000256" key="6">
    <source>
        <dbReference type="ARBA" id="ARBA00022898"/>
    </source>
</evidence>
<keyword evidence="7" id="KW-0408">Iron</keyword>
<keyword evidence="8" id="KW-0411">Iron-sulfur</keyword>
<comment type="catalytic activity">
    <reaction evidence="9">
        <text>(sulfur carrier)-H + L-cysteine = (sulfur carrier)-SH + L-alanine</text>
        <dbReference type="Rhea" id="RHEA:43892"/>
        <dbReference type="Rhea" id="RHEA-COMP:14737"/>
        <dbReference type="Rhea" id="RHEA-COMP:14739"/>
        <dbReference type="ChEBI" id="CHEBI:29917"/>
        <dbReference type="ChEBI" id="CHEBI:35235"/>
        <dbReference type="ChEBI" id="CHEBI:57972"/>
        <dbReference type="ChEBI" id="CHEBI:64428"/>
        <dbReference type="EC" id="2.8.1.7"/>
    </reaction>
</comment>
<name>A0A4R5DM21_9BACT</name>
<keyword evidence="6" id="KW-0663">Pyridoxal phosphate</keyword>
<dbReference type="SUPFAM" id="SSF53383">
    <property type="entry name" value="PLP-dependent transferases"/>
    <property type="match status" value="1"/>
</dbReference>
<dbReference type="PIRSF" id="PIRSF005572">
    <property type="entry name" value="NifS"/>
    <property type="match status" value="1"/>
</dbReference>
<evidence type="ECO:0000256" key="2">
    <source>
        <dbReference type="ARBA" id="ARBA00006490"/>
    </source>
</evidence>
<evidence type="ECO:0000256" key="10">
    <source>
        <dbReference type="RuleBase" id="RU004504"/>
    </source>
</evidence>
<comment type="caution">
    <text evidence="12">The sequence shown here is derived from an EMBL/GenBank/DDBJ whole genome shotgun (WGS) entry which is preliminary data.</text>
</comment>
<keyword evidence="5" id="KW-0479">Metal-binding</keyword>
<dbReference type="RefSeq" id="WP_131958579.1">
    <property type="nucleotide sequence ID" value="NZ_SMFL01000004.1"/>
</dbReference>
<dbReference type="InterPro" id="IPR015424">
    <property type="entry name" value="PyrdxlP-dep_Trfase"/>
</dbReference>
<dbReference type="Gene3D" id="3.90.1150.10">
    <property type="entry name" value="Aspartate Aminotransferase, domain 1"/>
    <property type="match status" value="1"/>
</dbReference>
<dbReference type="GO" id="GO:0031071">
    <property type="term" value="F:cysteine desulfurase activity"/>
    <property type="evidence" value="ECO:0007669"/>
    <property type="project" value="UniProtKB-EC"/>
</dbReference>
<evidence type="ECO:0000256" key="7">
    <source>
        <dbReference type="ARBA" id="ARBA00023004"/>
    </source>
</evidence>
<reference evidence="12 13" key="1">
    <citation type="submission" date="2019-03" db="EMBL/GenBank/DDBJ databases">
        <title>Dyadobacter AR-3-6 sp. nov., isolated from arctic soil.</title>
        <authorList>
            <person name="Chaudhary D.K."/>
        </authorList>
    </citation>
    <scope>NUCLEOTIDE SEQUENCE [LARGE SCALE GENOMIC DNA]</scope>
    <source>
        <strain evidence="12 13">AR-3-6</strain>
    </source>
</reference>
<evidence type="ECO:0000256" key="4">
    <source>
        <dbReference type="ARBA" id="ARBA00022679"/>
    </source>
</evidence>
<dbReference type="GO" id="GO:0046872">
    <property type="term" value="F:metal ion binding"/>
    <property type="evidence" value="ECO:0007669"/>
    <property type="project" value="UniProtKB-KW"/>
</dbReference>
<dbReference type="PANTHER" id="PTHR11601:SF34">
    <property type="entry name" value="CYSTEINE DESULFURASE"/>
    <property type="match status" value="1"/>
</dbReference>
<dbReference type="InterPro" id="IPR000192">
    <property type="entry name" value="Aminotrans_V_dom"/>
</dbReference>
<gene>
    <name evidence="12" type="ORF">E0F88_12410</name>
</gene>
<dbReference type="EC" id="2.8.1.7" evidence="3"/>
<dbReference type="InterPro" id="IPR015422">
    <property type="entry name" value="PyrdxlP-dep_Trfase_small"/>
</dbReference>
<protein>
    <recommendedName>
        <fullName evidence="3">cysteine desulfurase</fullName>
        <ecNumber evidence="3">2.8.1.7</ecNumber>
    </recommendedName>
</protein>
<proteinExistence type="inferred from homology"/>